<dbReference type="SUPFAM" id="SSF46626">
    <property type="entry name" value="Cytochrome c"/>
    <property type="match status" value="1"/>
</dbReference>
<dbReference type="GO" id="GO:0046872">
    <property type="term" value="F:metal ion binding"/>
    <property type="evidence" value="ECO:0007669"/>
    <property type="project" value="UniProtKB-KW"/>
</dbReference>
<evidence type="ECO:0000256" key="3">
    <source>
        <dbReference type="ARBA" id="ARBA00023004"/>
    </source>
</evidence>
<dbReference type="InterPro" id="IPR051459">
    <property type="entry name" value="Cytochrome_c-type_DH"/>
</dbReference>
<dbReference type="GO" id="GO:0020037">
    <property type="term" value="F:heme binding"/>
    <property type="evidence" value="ECO:0007669"/>
    <property type="project" value="InterPro"/>
</dbReference>
<protein>
    <submittedName>
        <fullName evidence="6">Cytochrome c, mono- and diheme variants</fullName>
    </submittedName>
</protein>
<dbReference type="Proteomes" id="UP000198379">
    <property type="component" value="Unassembled WGS sequence"/>
</dbReference>
<organism evidence="6 7">
    <name type="scientific">Dokdonia pacifica</name>
    <dbReference type="NCBI Taxonomy" id="1627892"/>
    <lineage>
        <taxon>Bacteria</taxon>
        <taxon>Pseudomonadati</taxon>
        <taxon>Bacteroidota</taxon>
        <taxon>Flavobacteriia</taxon>
        <taxon>Flavobacteriales</taxon>
        <taxon>Flavobacteriaceae</taxon>
        <taxon>Dokdonia</taxon>
    </lineage>
</organism>
<dbReference type="PANTHER" id="PTHR35008:SF8">
    <property type="entry name" value="ALCOHOL DEHYDROGENASE CYTOCHROME C SUBUNIT"/>
    <property type="match status" value="1"/>
</dbReference>
<dbReference type="GO" id="GO:0009055">
    <property type="term" value="F:electron transfer activity"/>
    <property type="evidence" value="ECO:0007669"/>
    <property type="project" value="InterPro"/>
</dbReference>
<keyword evidence="3 4" id="KW-0408">Iron</keyword>
<evidence type="ECO:0000256" key="4">
    <source>
        <dbReference type="PROSITE-ProRule" id="PRU00433"/>
    </source>
</evidence>
<dbReference type="OrthoDB" id="9811395at2"/>
<evidence type="ECO:0000313" key="6">
    <source>
        <dbReference type="EMBL" id="SNS13999.1"/>
    </source>
</evidence>
<keyword evidence="7" id="KW-1185">Reference proteome</keyword>
<dbReference type="EMBL" id="FZNY01000007">
    <property type="protein sequence ID" value="SNS13999.1"/>
    <property type="molecule type" value="Genomic_DNA"/>
</dbReference>
<proteinExistence type="predicted"/>
<evidence type="ECO:0000259" key="5">
    <source>
        <dbReference type="PROSITE" id="PS51007"/>
    </source>
</evidence>
<keyword evidence="2 4" id="KW-0479">Metal-binding</keyword>
<evidence type="ECO:0000256" key="1">
    <source>
        <dbReference type="ARBA" id="ARBA00022617"/>
    </source>
</evidence>
<gene>
    <name evidence="6" type="ORF">SAMN06265376_10771</name>
</gene>
<dbReference type="PROSITE" id="PS51007">
    <property type="entry name" value="CYTC"/>
    <property type="match status" value="1"/>
</dbReference>
<evidence type="ECO:0000313" key="7">
    <source>
        <dbReference type="Proteomes" id="UP000198379"/>
    </source>
</evidence>
<keyword evidence="1 4" id="KW-0349">Heme</keyword>
<sequence length="144" mass="16219">MKKLLIISAIGCLLMGFTLQKETPEYIPQNQDPLKESIERGAEVYTEYCVQCHLGKGEGIPKTFPPLAKSDWLTKNNITNAIRVVKYGQTGEIKVNGETYNGVMAELGLYEDEVADVMNYIMNSWGNSYDSMITEEQVKKVTKE</sequence>
<evidence type="ECO:0000256" key="2">
    <source>
        <dbReference type="ARBA" id="ARBA00022723"/>
    </source>
</evidence>
<dbReference type="RefSeq" id="WP_089373074.1">
    <property type="nucleotide sequence ID" value="NZ_BMEP01000004.1"/>
</dbReference>
<name>A0A239C246_9FLAO</name>
<dbReference type="InterPro" id="IPR036909">
    <property type="entry name" value="Cyt_c-like_dom_sf"/>
</dbReference>
<dbReference type="AlphaFoldDB" id="A0A239C246"/>
<dbReference type="Gene3D" id="1.10.760.10">
    <property type="entry name" value="Cytochrome c-like domain"/>
    <property type="match status" value="1"/>
</dbReference>
<accession>A0A239C246</accession>
<reference evidence="6 7" key="1">
    <citation type="submission" date="2017-06" db="EMBL/GenBank/DDBJ databases">
        <authorList>
            <person name="Kim H.J."/>
            <person name="Triplett B.A."/>
        </authorList>
    </citation>
    <scope>NUCLEOTIDE SEQUENCE [LARGE SCALE GENOMIC DNA]</scope>
    <source>
        <strain evidence="6 7">DSM 25597</strain>
    </source>
</reference>
<dbReference type="InterPro" id="IPR009056">
    <property type="entry name" value="Cyt_c-like_dom"/>
</dbReference>
<feature type="domain" description="Cytochrome c" evidence="5">
    <location>
        <begin position="36"/>
        <end position="125"/>
    </location>
</feature>
<dbReference type="Pfam" id="PF00034">
    <property type="entry name" value="Cytochrom_C"/>
    <property type="match status" value="1"/>
</dbReference>
<dbReference type="PANTHER" id="PTHR35008">
    <property type="entry name" value="BLL4482 PROTEIN-RELATED"/>
    <property type="match status" value="1"/>
</dbReference>